<reference evidence="2" key="3">
    <citation type="submission" date="2019-09" db="EMBL/GenBank/DDBJ databases">
        <authorList>
            <person name="Zhang D.-C."/>
        </authorList>
    </citation>
    <scope>NUCLEOTIDE SEQUENCE</scope>
    <source>
        <strain evidence="2">RU-4-M-4</strain>
    </source>
</reference>
<accession>A0A5M7BE94</accession>
<feature type="signal peptide" evidence="1">
    <location>
        <begin position="1"/>
        <end position="25"/>
    </location>
</feature>
<sequence>MKNTFTALKISIFSLFVLTSLVACDKDFSIIESDVLGEGNANFLTNTEFIPVTAYNKKLSALQVNNLASNLLGVFKDPEYGTTTAGIVTQLTPSVYGVDFGVNPTIDKVTLHIPYFSTAIGLDDEGNTTYQLDSVYGNANKPIKLSIYRSNYFLRDFNPLGDASTSQNYYSNASSTTNSALNGSTTINFDDHILETIFSASTIIPSSAASETITDEDTEDEIITYSEPAFKVELESEFWQNTIVAKSGGSELSNENNFKNYFRGLYFKAEAVDDTNDGSMFLVNLESTNAYITIAYTNGEDDARVENTYTLKFTGNKLNTFINDFETTLTDGDNVNGDSTIHLKGMEGSMAVIDLFGTEDLDGNEIPDNLDTFLKTYRKTDESGNFVKDEDDNYVLKRLINEAHLEIYEDDTQVSNTLDDNGDEYHKYDRIYAYDIKNNTTLIDYLYDPTENNAAVSSKIISLGQRGVLTDDDGEEKVKYKIRITEHLNNIIQNDSTNYNIGLVISNNVNYTNNSEILNSTDEVTAVPSASVITPRGTILYGSHESVDDDKKLKLNILFTETKED</sequence>
<evidence type="ECO:0000313" key="5">
    <source>
        <dbReference type="Proteomes" id="UP000322315"/>
    </source>
</evidence>
<gene>
    <name evidence="2" type="ORF">F2B50_00040</name>
    <name evidence="3" type="ORF">FPF71_00040</name>
</gene>
<dbReference type="InterPro" id="IPR025366">
    <property type="entry name" value="DUF4270"/>
</dbReference>
<feature type="chain" id="PRO_5024395375" evidence="1">
    <location>
        <begin position="26"/>
        <end position="565"/>
    </location>
</feature>
<comment type="caution">
    <text evidence="2">The sequence shown here is derived from an EMBL/GenBank/DDBJ whole genome shotgun (WGS) entry which is preliminary data.</text>
</comment>
<dbReference type="EMBL" id="VMBF01000001">
    <property type="protein sequence ID" value="TSJ81515.1"/>
    <property type="molecule type" value="Genomic_DNA"/>
</dbReference>
<name>A0A5M7BE94_9FLAO</name>
<dbReference type="RefSeq" id="WP_144114624.1">
    <property type="nucleotide sequence ID" value="NZ_JACHGE010000001.1"/>
</dbReference>
<dbReference type="Pfam" id="PF14092">
    <property type="entry name" value="DUF4270"/>
    <property type="match status" value="1"/>
</dbReference>
<evidence type="ECO:0000256" key="1">
    <source>
        <dbReference type="SAM" id="SignalP"/>
    </source>
</evidence>
<proteinExistence type="predicted"/>
<dbReference type="OrthoDB" id="1466062at2"/>
<reference evidence="3 4" key="2">
    <citation type="submission" date="2019-07" db="EMBL/GenBank/DDBJ databases">
        <title>Algibacter marinivivus sp. nov., isolated from the surface of a marine red alga.</title>
        <authorList>
            <person name="Zhong X."/>
            <person name="Xu W."/>
            <person name="Zhang Y."/>
            <person name="Zhang Q."/>
            <person name="Du Z."/>
        </authorList>
    </citation>
    <scope>NUCLEOTIDE SEQUENCE [LARGE SCALE GENOMIC DNA]</scope>
    <source>
        <strain evidence="3 4">RU-4-M-4</strain>
    </source>
</reference>
<evidence type="ECO:0000313" key="3">
    <source>
        <dbReference type="EMBL" id="TSJ81515.1"/>
    </source>
</evidence>
<evidence type="ECO:0000313" key="4">
    <source>
        <dbReference type="Proteomes" id="UP000315145"/>
    </source>
</evidence>
<evidence type="ECO:0000313" key="2">
    <source>
        <dbReference type="EMBL" id="KAA5827270.1"/>
    </source>
</evidence>
<keyword evidence="1" id="KW-0732">Signal</keyword>
<dbReference type="Proteomes" id="UP000315145">
    <property type="component" value="Unassembled WGS sequence"/>
</dbReference>
<organism evidence="2 5">
    <name type="scientific">Algibacter amylolyticus</name>
    <dbReference type="NCBI Taxonomy" id="1608400"/>
    <lineage>
        <taxon>Bacteria</taxon>
        <taxon>Pseudomonadati</taxon>
        <taxon>Bacteroidota</taxon>
        <taxon>Flavobacteriia</taxon>
        <taxon>Flavobacteriales</taxon>
        <taxon>Flavobacteriaceae</taxon>
        <taxon>Algibacter</taxon>
    </lineage>
</organism>
<dbReference type="AlphaFoldDB" id="A0A5M7BE94"/>
<protein>
    <submittedName>
        <fullName evidence="2">DUF4270 domain-containing protein</fullName>
    </submittedName>
</protein>
<keyword evidence="4" id="KW-1185">Reference proteome</keyword>
<dbReference type="EMBL" id="VWRS01000001">
    <property type="protein sequence ID" value="KAA5827270.1"/>
    <property type="molecule type" value="Genomic_DNA"/>
</dbReference>
<reference evidence="2 5" key="1">
    <citation type="journal article" date="2015" name="Int. J. Syst. Evol. Microbiol.">
        <title>Algibacter amylolyticus sp. nov., isolated from intertidal sediment.</title>
        <authorList>
            <person name="Zhang D.C."/>
            <person name="Wu J."/>
            <person name="Neuner K."/>
            <person name="Yao J."/>
            <person name="Margesin R."/>
        </authorList>
    </citation>
    <scope>NUCLEOTIDE SEQUENCE [LARGE SCALE GENOMIC DNA]</scope>
    <source>
        <strain evidence="2 5">RU-4-M-4</strain>
    </source>
</reference>
<dbReference type="Proteomes" id="UP000322315">
    <property type="component" value="Unassembled WGS sequence"/>
</dbReference>
<dbReference type="PROSITE" id="PS51257">
    <property type="entry name" value="PROKAR_LIPOPROTEIN"/>
    <property type="match status" value="1"/>
</dbReference>